<dbReference type="Pfam" id="PF00892">
    <property type="entry name" value="EamA"/>
    <property type="match status" value="2"/>
</dbReference>
<keyword evidence="2 5" id="KW-0812">Transmembrane</keyword>
<feature type="transmembrane region" description="Helical" evidence="5">
    <location>
        <begin position="150"/>
        <end position="172"/>
    </location>
</feature>
<keyword evidence="4 5" id="KW-0472">Membrane</keyword>
<dbReference type="GeneID" id="88171789"/>
<dbReference type="InterPro" id="IPR037185">
    <property type="entry name" value="EmrE-like"/>
</dbReference>
<dbReference type="PANTHER" id="PTHR22911">
    <property type="entry name" value="ACYL-MALONYL CONDENSING ENZYME-RELATED"/>
    <property type="match status" value="1"/>
</dbReference>
<evidence type="ECO:0000256" key="3">
    <source>
        <dbReference type="ARBA" id="ARBA00022989"/>
    </source>
</evidence>
<protein>
    <recommendedName>
        <fullName evidence="6">EamA domain-containing protein</fullName>
    </recommendedName>
</protein>
<proteinExistence type="predicted"/>
<dbReference type="GO" id="GO:0016020">
    <property type="term" value="C:membrane"/>
    <property type="evidence" value="ECO:0007669"/>
    <property type="project" value="UniProtKB-SubCell"/>
</dbReference>
<feature type="domain" description="EamA" evidence="6">
    <location>
        <begin position="56"/>
        <end position="165"/>
    </location>
</feature>
<organism evidence="7 8">
    <name type="scientific">Australozyma saopauloensis</name>
    <dbReference type="NCBI Taxonomy" id="291208"/>
    <lineage>
        <taxon>Eukaryota</taxon>
        <taxon>Fungi</taxon>
        <taxon>Dikarya</taxon>
        <taxon>Ascomycota</taxon>
        <taxon>Saccharomycotina</taxon>
        <taxon>Pichiomycetes</taxon>
        <taxon>Metschnikowiaceae</taxon>
        <taxon>Australozyma</taxon>
    </lineage>
</organism>
<feature type="transmembrane region" description="Helical" evidence="5">
    <location>
        <begin position="259"/>
        <end position="278"/>
    </location>
</feature>
<accession>A0AAX4H4R8</accession>
<dbReference type="Proteomes" id="UP001338582">
    <property type="component" value="Chromosome 1"/>
</dbReference>
<feature type="transmembrane region" description="Helical" evidence="5">
    <location>
        <begin position="192"/>
        <end position="214"/>
    </location>
</feature>
<keyword evidence="3 5" id="KW-1133">Transmembrane helix</keyword>
<comment type="subcellular location">
    <subcellularLocation>
        <location evidence="1">Membrane</location>
        <topology evidence="1">Multi-pass membrane protein</topology>
    </subcellularLocation>
</comment>
<dbReference type="RefSeq" id="XP_062875866.1">
    <property type="nucleotide sequence ID" value="XM_063019796.1"/>
</dbReference>
<name>A0AAX4H4R8_9ASCO</name>
<sequence>MSLGVFRSAKAAATDFYAKVVEPNLGISLLLTSQCLNSVMILTCKLLETDKDWDEPITPIQILFARMFITYVCCVLYMVITRSVEDAPFGPKPLRPILVARGVLGFLGVFGLYFSLQYLSLSDAVAITFLIPLVTPFFAWIALGERYSVLEAVCAVLSFGGILLIAKPDFIFGSASKLETGDDAAESASSELRVLATAVALVGVCGASSVYVVLRKIGKAAHPLISVSYFALLTCIICFLSTILIPGLSFQAPKTFKQWFLFMLIGLSGFFMQFCLAAGLQREKAGRSALLIYSNMVFALFWDFVIWNHIPGLLSFLGTAIIVINAYLIIKLKPSTPESLGGDATKDGYKKPSDIDLEDFVFSDDESL</sequence>
<reference evidence="7 8" key="1">
    <citation type="submission" date="2023-10" db="EMBL/GenBank/DDBJ databases">
        <title>Draft Genome Sequence of Candida saopaulonensis from a very Premature Infant with Sepsis.</title>
        <authorList>
            <person name="Ning Y."/>
            <person name="Dai R."/>
            <person name="Xiao M."/>
            <person name="Xu Y."/>
            <person name="Yan Q."/>
            <person name="Zhang L."/>
        </authorList>
    </citation>
    <scope>NUCLEOTIDE SEQUENCE [LARGE SCALE GENOMIC DNA]</scope>
    <source>
        <strain evidence="7 8">19XY460</strain>
    </source>
</reference>
<evidence type="ECO:0000259" key="6">
    <source>
        <dbReference type="Pfam" id="PF00892"/>
    </source>
</evidence>
<feature type="transmembrane region" description="Helical" evidence="5">
    <location>
        <begin position="313"/>
        <end position="330"/>
    </location>
</feature>
<feature type="domain" description="EamA" evidence="6">
    <location>
        <begin position="200"/>
        <end position="330"/>
    </location>
</feature>
<evidence type="ECO:0000256" key="1">
    <source>
        <dbReference type="ARBA" id="ARBA00004141"/>
    </source>
</evidence>
<evidence type="ECO:0000256" key="5">
    <source>
        <dbReference type="SAM" id="Phobius"/>
    </source>
</evidence>
<evidence type="ECO:0000256" key="4">
    <source>
        <dbReference type="ARBA" id="ARBA00023136"/>
    </source>
</evidence>
<keyword evidence="8" id="KW-1185">Reference proteome</keyword>
<feature type="transmembrane region" description="Helical" evidence="5">
    <location>
        <begin position="99"/>
        <end position="118"/>
    </location>
</feature>
<feature type="transmembrane region" description="Helical" evidence="5">
    <location>
        <begin position="60"/>
        <end position="79"/>
    </location>
</feature>
<dbReference type="AlphaFoldDB" id="A0AAX4H4R8"/>
<dbReference type="SUPFAM" id="SSF103481">
    <property type="entry name" value="Multidrug resistance efflux transporter EmrE"/>
    <property type="match status" value="2"/>
</dbReference>
<evidence type="ECO:0000313" key="8">
    <source>
        <dbReference type="Proteomes" id="UP001338582"/>
    </source>
</evidence>
<dbReference type="KEGG" id="asau:88171789"/>
<dbReference type="EMBL" id="CP138894">
    <property type="protein sequence ID" value="WPK23480.1"/>
    <property type="molecule type" value="Genomic_DNA"/>
</dbReference>
<dbReference type="PANTHER" id="PTHR22911:SF6">
    <property type="entry name" value="SOLUTE CARRIER FAMILY 35 MEMBER G1"/>
    <property type="match status" value="1"/>
</dbReference>
<feature type="transmembrane region" description="Helical" evidence="5">
    <location>
        <begin position="226"/>
        <end position="247"/>
    </location>
</feature>
<feature type="transmembrane region" description="Helical" evidence="5">
    <location>
        <begin position="124"/>
        <end position="143"/>
    </location>
</feature>
<evidence type="ECO:0000256" key="2">
    <source>
        <dbReference type="ARBA" id="ARBA00022692"/>
    </source>
</evidence>
<gene>
    <name evidence="7" type="ORF">PUMCH_000721</name>
</gene>
<evidence type="ECO:0000313" key="7">
    <source>
        <dbReference type="EMBL" id="WPK23480.1"/>
    </source>
</evidence>
<dbReference type="InterPro" id="IPR000620">
    <property type="entry name" value="EamA_dom"/>
</dbReference>
<feature type="transmembrane region" description="Helical" evidence="5">
    <location>
        <begin position="290"/>
        <end position="307"/>
    </location>
</feature>